<sequence>MTEQATTETATPSARLRSAIRSFEPMYLVALSVLAIPGYLFDSLAVLQIFQLFFLFFLWPLVAPLVGLVLGRYADETDATEPTDWIHMGTGREYAIGYAMLVPTFLNPLVMAQDLQQLLGSAVALVRYRGSIPGPETDEQHGSYRLPVDGTWTVVNGSLEREYSHSWFPVNQRYAYDFVITDDDGHSATVEGPTAVENYYCYDEPVLAPADGTVVDASDDDPEAAHGGGLSHLLKRDIRGNYVVIQHAPDEYSSLVHLVPNSVAVEPGDYVERGQQIGRCGHSGNSSEPHLHFQVQDHPNFAVAASLPITFEGVETESPWLEGKAVDSTAADRTLEEGDETDDQSPTVVDGGPERVAITAGQRVSYVDACDDDSSSMPSSQHAARPTWSTGLERLGVGVSVGGVITFFVGIVASWSTVVALLAASVTIGGVYWLVGPLVRDEGVVPRPTRAGVPIGLAVTAATVWYAASSPFAAGRQTLGGALFLLGFGCLVIVAEYDRRRLQRAFDGLGAVSDTDSRRHES</sequence>
<dbReference type="RefSeq" id="WP_090507453.1">
    <property type="nucleotide sequence ID" value="NZ_FNWL01000002.1"/>
</dbReference>
<dbReference type="InterPro" id="IPR050570">
    <property type="entry name" value="Cell_wall_metabolism_enzyme"/>
</dbReference>
<dbReference type="Pfam" id="PF01551">
    <property type="entry name" value="Peptidase_M23"/>
    <property type="match status" value="1"/>
</dbReference>
<evidence type="ECO:0000256" key="2">
    <source>
        <dbReference type="SAM" id="Phobius"/>
    </source>
</evidence>
<dbReference type="PANTHER" id="PTHR21666">
    <property type="entry name" value="PEPTIDASE-RELATED"/>
    <property type="match status" value="1"/>
</dbReference>
<protein>
    <submittedName>
        <fullName evidence="4">Peptidase family M23</fullName>
    </submittedName>
</protein>
<dbReference type="Proteomes" id="UP000199112">
    <property type="component" value="Unassembled WGS sequence"/>
</dbReference>
<feature type="region of interest" description="Disordered" evidence="1">
    <location>
        <begin position="333"/>
        <end position="352"/>
    </location>
</feature>
<dbReference type="OrthoDB" id="7494at2157"/>
<dbReference type="InterPro" id="IPR016047">
    <property type="entry name" value="M23ase_b-sheet_dom"/>
</dbReference>
<feature type="transmembrane region" description="Helical" evidence="2">
    <location>
        <begin position="52"/>
        <end position="74"/>
    </location>
</feature>
<dbReference type="AlphaFoldDB" id="A0A1H6G2M6"/>
<dbReference type="PANTHER" id="PTHR21666:SF270">
    <property type="entry name" value="MUREIN HYDROLASE ACTIVATOR ENVC"/>
    <property type="match status" value="1"/>
</dbReference>
<keyword evidence="2" id="KW-1133">Transmembrane helix</keyword>
<feature type="transmembrane region" description="Helical" evidence="2">
    <location>
        <begin position="451"/>
        <end position="468"/>
    </location>
</feature>
<keyword evidence="2" id="KW-0812">Transmembrane</keyword>
<feature type="transmembrane region" description="Helical" evidence="2">
    <location>
        <begin position="474"/>
        <end position="495"/>
    </location>
</feature>
<evidence type="ECO:0000256" key="1">
    <source>
        <dbReference type="SAM" id="MobiDB-lite"/>
    </source>
</evidence>
<dbReference type="CDD" id="cd12797">
    <property type="entry name" value="M23_peptidase"/>
    <property type="match status" value="1"/>
</dbReference>
<dbReference type="EMBL" id="FNWL01000002">
    <property type="protein sequence ID" value="SEH16543.1"/>
    <property type="molecule type" value="Genomic_DNA"/>
</dbReference>
<keyword evidence="2" id="KW-0472">Membrane</keyword>
<feature type="transmembrane region" description="Helical" evidence="2">
    <location>
        <begin position="395"/>
        <end position="413"/>
    </location>
</feature>
<name>A0A1H6G2M6_9EURY</name>
<keyword evidence="5" id="KW-1185">Reference proteome</keyword>
<dbReference type="InterPro" id="IPR011055">
    <property type="entry name" value="Dup_hybrid_motif"/>
</dbReference>
<evidence type="ECO:0000313" key="4">
    <source>
        <dbReference type="EMBL" id="SEH16543.1"/>
    </source>
</evidence>
<feature type="domain" description="M23ase beta-sheet core" evidence="3">
    <location>
        <begin position="203"/>
        <end position="297"/>
    </location>
</feature>
<organism evidence="4 5">
    <name type="scientific">Natronorubrum sediminis</name>
    <dbReference type="NCBI Taxonomy" id="640943"/>
    <lineage>
        <taxon>Archaea</taxon>
        <taxon>Methanobacteriati</taxon>
        <taxon>Methanobacteriota</taxon>
        <taxon>Stenosarchaea group</taxon>
        <taxon>Halobacteria</taxon>
        <taxon>Halobacteriales</taxon>
        <taxon>Natrialbaceae</taxon>
        <taxon>Natronorubrum</taxon>
    </lineage>
</organism>
<accession>A0A1H6G2M6</accession>
<feature type="transmembrane region" description="Helical" evidence="2">
    <location>
        <begin position="419"/>
        <end position="439"/>
    </location>
</feature>
<dbReference type="Gene3D" id="2.70.70.10">
    <property type="entry name" value="Glucose Permease (Domain IIA)"/>
    <property type="match status" value="1"/>
</dbReference>
<reference evidence="5" key="1">
    <citation type="submission" date="2016-10" db="EMBL/GenBank/DDBJ databases">
        <authorList>
            <person name="Varghese N."/>
            <person name="Submissions S."/>
        </authorList>
    </citation>
    <scope>NUCLEOTIDE SEQUENCE [LARGE SCALE GENOMIC DNA]</scope>
    <source>
        <strain evidence="5">CGMCC 1.8981</strain>
    </source>
</reference>
<dbReference type="GO" id="GO:0004222">
    <property type="term" value="F:metalloendopeptidase activity"/>
    <property type="evidence" value="ECO:0007669"/>
    <property type="project" value="TreeGrafter"/>
</dbReference>
<dbReference type="SUPFAM" id="SSF51261">
    <property type="entry name" value="Duplicated hybrid motif"/>
    <property type="match status" value="1"/>
</dbReference>
<feature type="transmembrane region" description="Helical" evidence="2">
    <location>
        <begin position="26"/>
        <end position="45"/>
    </location>
</feature>
<proteinExistence type="predicted"/>
<evidence type="ECO:0000313" key="5">
    <source>
        <dbReference type="Proteomes" id="UP000199112"/>
    </source>
</evidence>
<gene>
    <name evidence="4" type="ORF">SAMN04487967_2695</name>
</gene>
<evidence type="ECO:0000259" key="3">
    <source>
        <dbReference type="Pfam" id="PF01551"/>
    </source>
</evidence>